<dbReference type="PROSITE" id="PS50043">
    <property type="entry name" value="HTH_LUXR_2"/>
    <property type="match status" value="1"/>
</dbReference>
<dbReference type="CDD" id="cd06170">
    <property type="entry name" value="LuxR_C_like"/>
    <property type="match status" value="1"/>
</dbReference>
<dbReference type="PANTHER" id="PTHR45632">
    <property type="entry name" value="LD33804P"/>
    <property type="match status" value="1"/>
</dbReference>
<dbReference type="EMBL" id="PGTN01000049">
    <property type="protein sequence ID" value="PJF47434.1"/>
    <property type="molecule type" value="Genomic_DNA"/>
</dbReference>
<feature type="domain" description="HTH luxR-type" evidence="3">
    <location>
        <begin position="1"/>
        <end position="66"/>
    </location>
</feature>
<dbReference type="AlphaFoldDB" id="A0A2M8QCB6"/>
<sequence>MAEPGEPLTERELEVVRLLATGVSNKEIAAQLHVSPNTVRVHLRNIFAKLEARSRTEVTMIAVRNGWVDITAQAELQPPGASADSPVADAAATLNMLQAIPVIAPMVSPAAPAAQPTPVAPNPQPLPSPTLWQRIASLATLLAILPLMVILLQRPAVEASSALDDFAPADGSSDPPMVTPLVESSRWHLRASIRTARTRPAVAVARSDVYVVGGEVGRAPSGEVLIYDPQRDAWREAASKPTPVMNTGAAVIGDMLYVPGGATADSPATDRVEALNLTTGEWEVLPPLPRPLAGHAVVAFGDRLYVVGGRTLGSLNSAMFAFDVKSGQWMSLASLPTPRSQLAAAVLNGRIYAVGGYDGRQEYATCEYFQIATGQWAACAPMTIPRGGLGLAQVGSVLYAVGGGLSGFVGFNERYDAGADRWAPFETPAQRMGDWRYIGVASLPTQFYVIGGSTRGVPLADNYVYEVLNYRTFLPAFQSNPDQ</sequence>
<dbReference type="Gene3D" id="2.120.10.80">
    <property type="entry name" value="Kelch-type beta propeller"/>
    <property type="match status" value="1"/>
</dbReference>
<dbReference type="InterPro" id="IPR016032">
    <property type="entry name" value="Sig_transdc_resp-reg_C-effctor"/>
</dbReference>
<dbReference type="PROSITE" id="PS00622">
    <property type="entry name" value="HTH_LUXR_1"/>
    <property type="match status" value="1"/>
</dbReference>
<gene>
    <name evidence="4" type="ORF">CUN48_08730</name>
</gene>
<dbReference type="InterPro" id="IPR036388">
    <property type="entry name" value="WH-like_DNA-bd_sf"/>
</dbReference>
<dbReference type="InterPro" id="IPR006652">
    <property type="entry name" value="Kelch_1"/>
</dbReference>
<dbReference type="SUPFAM" id="SSF46894">
    <property type="entry name" value="C-terminal effector domain of the bipartite response regulators"/>
    <property type="match status" value="1"/>
</dbReference>
<proteinExistence type="predicted"/>
<dbReference type="InterPro" id="IPR000792">
    <property type="entry name" value="Tscrpt_reg_LuxR_C"/>
</dbReference>
<accession>A0A2M8QCB6</accession>
<dbReference type="GO" id="GO:0003677">
    <property type="term" value="F:DNA binding"/>
    <property type="evidence" value="ECO:0007669"/>
    <property type="project" value="InterPro"/>
</dbReference>
<dbReference type="SMART" id="SM00421">
    <property type="entry name" value="HTH_LUXR"/>
    <property type="match status" value="1"/>
</dbReference>
<evidence type="ECO:0000256" key="1">
    <source>
        <dbReference type="ARBA" id="ARBA00022441"/>
    </source>
</evidence>
<evidence type="ECO:0000259" key="3">
    <source>
        <dbReference type="PROSITE" id="PS50043"/>
    </source>
</evidence>
<dbReference type="Pfam" id="PF00196">
    <property type="entry name" value="GerE"/>
    <property type="match status" value="1"/>
</dbReference>
<keyword evidence="1" id="KW-0880">Kelch repeat</keyword>
<dbReference type="SMART" id="SM00612">
    <property type="entry name" value="Kelch"/>
    <property type="match status" value="4"/>
</dbReference>
<dbReference type="SUPFAM" id="SSF117281">
    <property type="entry name" value="Kelch motif"/>
    <property type="match status" value="1"/>
</dbReference>
<dbReference type="Pfam" id="PF24681">
    <property type="entry name" value="Kelch_KLHDC2_KLHL20_DRC7"/>
    <property type="match status" value="1"/>
</dbReference>
<dbReference type="PRINTS" id="PR00038">
    <property type="entry name" value="HTHLUXR"/>
</dbReference>
<keyword evidence="2" id="KW-0677">Repeat</keyword>
<dbReference type="Proteomes" id="UP000230790">
    <property type="component" value="Unassembled WGS sequence"/>
</dbReference>
<dbReference type="Gene3D" id="1.10.10.10">
    <property type="entry name" value="Winged helix-like DNA-binding domain superfamily/Winged helix DNA-binding domain"/>
    <property type="match status" value="1"/>
</dbReference>
<dbReference type="PANTHER" id="PTHR45632:SF3">
    <property type="entry name" value="KELCH-LIKE PROTEIN 32"/>
    <property type="match status" value="1"/>
</dbReference>
<protein>
    <recommendedName>
        <fullName evidence="3">HTH luxR-type domain-containing protein</fullName>
    </recommendedName>
</protein>
<comment type="caution">
    <text evidence="4">The sequence shown here is derived from an EMBL/GenBank/DDBJ whole genome shotgun (WGS) entry which is preliminary data.</text>
</comment>
<evidence type="ECO:0000256" key="2">
    <source>
        <dbReference type="ARBA" id="ARBA00022737"/>
    </source>
</evidence>
<evidence type="ECO:0000313" key="5">
    <source>
        <dbReference type="Proteomes" id="UP000230790"/>
    </source>
</evidence>
<reference evidence="4 5" key="1">
    <citation type="submission" date="2017-11" db="EMBL/GenBank/DDBJ databases">
        <title>Evolution of Phototrophy in the Chloroflexi Phylum Driven by Horizontal Gene Transfer.</title>
        <authorList>
            <person name="Ward L.M."/>
            <person name="Hemp J."/>
            <person name="Shih P.M."/>
            <person name="Mcglynn S.E."/>
            <person name="Fischer W."/>
        </authorList>
    </citation>
    <scope>NUCLEOTIDE SEQUENCE [LARGE SCALE GENOMIC DNA]</scope>
    <source>
        <strain evidence="4">JP3_7</strain>
    </source>
</reference>
<organism evidence="4 5">
    <name type="scientific">Candidatus Thermofonsia Clade 3 bacterium</name>
    <dbReference type="NCBI Taxonomy" id="2364212"/>
    <lineage>
        <taxon>Bacteria</taxon>
        <taxon>Bacillati</taxon>
        <taxon>Chloroflexota</taxon>
        <taxon>Candidatus Thermofontia</taxon>
        <taxon>Candidatus Thermofonsia Clade 3</taxon>
    </lineage>
</organism>
<evidence type="ECO:0000313" key="4">
    <source>
        <dbReference type="EMBL" id="PJF47434.1"/>
    </source>
</evidence>
<dbReference type="Pfam" id="PF01344">
    <property type="entry name" value="Kelch_1"/>
    <property type="match status" value="1"/>
</dbReference>
<dbReference type="GO" id="GO:0006355">
    <property type="term" value="P:regulation of DNA-templated transcription"/>
    <property type="evidence" value="ECO:0007669"/>
    <property type="project" value="InterPro"/>
</dbReference>
<name>A0A2M8QCB6_9CHLR</name>
<dbReference type="InterPro" id="IPR015915">
    <property type="entry name" value="Kelch-typ_b-propeller"/>
</dbReference>